<accession>A0A914AAH6</accession>
<sequence>MAPVRLKEVIVFSSQDAVHRADNLLDQTSQWKRWLCAPGDRSGSMEAEFQVEKAAKIGYVDIGNYGSAFVEILVRKSSWSSNDYVTLIPATMLMSPMESRNGKNKCAVKMFTKAALNEESLKNEWDRIKVKCSQPYKKDAQFGLAFVRLRSLEEPKEQAQIVSPGPTMTKLHSKSKTTPTNKPKGRTILSPSWKTNSSFQRQFMSMKDENNKFSDAELKTRLLKMAATAETGSDKSDSLSRSAKMVLASSTNKQQTPKRQPGNHGNSAQSPADNSIKNNSDRQDKKGPMRKDNFENVHESSPPGHHTYIYHGDGTRSNENLASTTSPKPRWLQAKGREDRQPGFNATQRETEKTLNAKRPTKRPSNLPVQTSPSKVKNTFNTRLFKQVAEEFLTSFGRRLLDSKLSDIRPVLERQLGHKLSKEEKTTLKEVAMARVDVLIKDGSSSTPIQCPKPVSVANTSADSTSSSVKDVAAMEFRCCPKCYLQFTARQITGHVLSCQGIPSATGVTKATKASSSTPQRGRRGRGRGRGGGTRGRKSFSVASEDNFTTVSSHVRTAQMPSYQREGAVAKRKRGGRAANSSPRNPTLSNVMKPAPGGFLQTGDVSPPQPVTKSPQGGALTTHQYSFDSLGNSPESFGTPRWDNRIHNETSTSPMRIGCQNNTNDTGQNDEERSPCPICFQMFPVEVIEIHADMCLEQTQIFNEISNQQMACF</sequence>
<dbReference type="SUPFAM" id="SSF49785">
    <property type="entry name" value="Galactose-binding domain-like"/>
    <property type="match status" value="1"/>
</dbReference>
<feature type="region of interest" description="Disordered" evidence="1">
    <location>
        <begin position="157"/>
        <end position="196"/>
    </location>
</feature>
<dbReference type="RefSeq" id="XP_038060773.1">
    <property type="nucleotide sequence ID" value="XM_038204845.1"/>
</dbReference>
<feature type="compositionally biased region" description="Polar residues" evidence="1">
    <location>
        <begin position="315"/>
        <end position="327"/>
    </location>
</feature>
<dbReference type="GO" id="GO:0003684">
    <property type="term" value="F:damaged DNA binding"/>
    <property type="evidence" value="ECO:0007669"/>
    <property type="project" value="InterPro"/>
</dbReference>
<feature type="region of interest" description="Disordered" evidence="1">
    <location>
        <begin position="228"/>
        <end position="375"/>
    </location>
</feature>
<feature type="compositionally biased region" description="Polar residues" evidence="1">
    <location>
        <begin position="248"/>
        <end position="278"/>
    </location>
</feature>
<dbReference type="InterPro" id="IPR008979">
    <property type="entry name" value="Galactose-bd-like_sf"/>
</dbReference>
<feature type="compositionally biased region" description="Polar residues" evidence="1">
    <location>
        <begin position="507"/>
        <end position="520"/>
    </location>
</feature>
<feature type="region of interest" description="Disordered" evidence="1">
    <location>
        <begin position="649"/>
        <end position="671"/>
    </location>
</feature>
<feature type="compositionally biased region" description="Polar residues" evidence="1">
    <location>
        <begin position="541"/>
        <end position="562"/>
    </location>
</feature>
<feature type="compositionally biased region" description="Polar residues" evidence="1">
    <location>
        <begin position="580"/>
        <end position="590"/>
    </location>
</feature>
<dbReference type="Proteomes" id="UP000887568">
    <property type="component" value="Unplaced"/>
</dbReference>
<feature type="compositionally biased region" description="Polar residues" evidence="1">
    <location>
        <begin position="363"/>
        <end position="375"/>
    </location>
</feature>
<dbReference type="PANTHER" id="PTHR11370">
    <property type="entry name" value="DNA-REPAIR PROTEIN XRCC1"/>
    <property type="match status" value="1"/>
</dbReference>
<evidence type="ECO:0000313" key="3">
    <source>
        <dbReference type="EnsemblMetazoa" id="XP_038060773.1"/>
    </source>
</evidence>
<dbReference type="Gene3D" id="2.60.120.260">
    <property type="entry name" value="Galactose-binding domain-like"/>
    <property type="match status" value="1"/>
</dbReference>
<dbReference type="AlphaFoldDB" id="A0A914AAH6"/>
<dbReference type="GO" id="GO:0006284">
    <property type="term" value="P:base-excision repair"/>
    <property type="evidence" value="ECO:0007669"/>
    <property type="project" value="TreeGrafter"/>
</dbReference>
<dbReference type="GO" id="GO:0005634">
    <property type="term" value="C:nucleus"/>
    <property type="evidence" value="ECO:0007669"/>
    <property type="project" value="InterPro"/>
</dbReference>
<dbReference type="PANTHER" id="PTHR11370:SF4">
    <property type="entry name" value="DNA-REPAIR PROTEIN XRCC1 N-TERMINAL DOMAIN-CONTAINING PROTEIN"/>
    <property type="match status" value="1"/>
</dbReference>
<feature type="domain" description="DNA-repair protein Xrcc1 N-terminal" evidence="2">
    <location>
        <begin position="1"/>
        <end position="149"/>
    </location>
</feature>
<evidence type="ECO:0000259" key="2">
    <source>
        <dbReference type="Pfam" id="PF01834"/>
    </source>
</evidence>
<evidence type="ECO:0000313" key="4">
    <source>
        <dbReference type="Proteomes" id="UP000887568"/>
    </source>
</evidence>
<dbReference type="FunFam" id="2.60.120.260:FF:000025">
    <property type="entry name" value="DNA repair protein XRCC1 isoform X1"/>
    <property type="match status" value="1"/>
</dbReference>
<dbReference type="EnsemblMetazoa" id="XM_038204845.1">
    <property type="protein sequence ID" value="XP_038060773.1"/>
    <property type="gene ID" value="LOC119731644"/>
</dbReference>
<keyword evidence="4" id="KW-1185">Reference proteome</keyword>
<protein>
    <recommendedName>
        <fullName evidence="2">DNA-repair protein Xrcc1 N-terminal domain-containing protein</fullName>
    </recommendedName>
</protein>
<feature type="compositionally biased region" description="Basic and acidic residues" evidence="1">
    <location>
        <begin position="279"/>
        <end position="298"/>
    </location>
</feature>
<dbReference type="InterPro" id="IPR002706">
    <property type="entry name" value="Xrcc1_N"/>
</dbReference>
<dbReference type="OMA" id="WMESSDA"/>
<evidence type="ECO:0000256" key="1">
    <source>
        <dbReference type="SAM" id="MobiDB-lite"/>
    </source>
</evidence>
<proteinExistence type="predicted"/>
<name>A0A914AAH6_PATMI</name>
<reference evidence="3" key="1">
    <citation type="submission" date="2022-11" db="UniProtKB">
        <authorList>
            <consortium name="EnsemblMetazoa"/>
        </authorList>
    </citation>
    <scope>IDENTIFICATION</scope>
</reference>
<dbReference type="Pfam" id="PF01834">
    <property type="entry name" value="XRCC1_N"/>
    <property type="match status" value="1"/>
</dbReference>
<dbReference type="GeneID" id="119731644"/>
<organism evidence="3 4">
    <name type="scientific">Patiria miniata</name>
    <name type="common">Bat star</name>
    <name type="synonym">Asterina miniata</name>
    <dbReference type="NCBI Taxonomy" id="46514"/>
    <lineage>
        <taxon>Eukaryota</taxon>
        <taxon>Metazoa</taxon>
        <taxon>Echinodermata</taxon>
        <taxon>Eleutherozoa</taxon>
        <taxon>Asterozoa</taxon>
        <taxon>Asteroidea</taxon>
        <taxon>Valvatacea</taxon>
        <taxon>Valvatida</taxon>
        <taxon>Asterinidae</taxon>
        <taxon>Patiria</taxon>
    </lineage>
</organism>
<feature type="compositionally biased region" description="Polar residues" evidence="1">
    <location>
        <begin position="649"/>
        <end position="667"/>
    </location>
</feature>
<feature type="region of interest" description="Disordered" evidence="1">
    <location>
        <begin position="507"/>
        <end position="595"/>
    </location>
</feature>
<dbReference type="Gene3D" id="3.30.160.60">
    <property type="entry name" value="Classic Zinc Finger"/>
    <property type="match status" value="1"/>
</dbReference>
<dbReference type="GO" id="GO:0000012">
    <property type="term" value="P:single strand break repair"/>
    <property type="evidence" value="ECO:0007669"/>
    <property type="project" value="InterPro"/>
</dbReference>
<dbReference type="OrthoDB" id="25840at2759"/>